<organism evidence="1 2">
    <name type="scientific">Apolygus lucorum</name>
    <name type="common">Small green plant bug</name>
    <name type="synonym">Lygocoris lucorum</name>
    <dbReference type="NCBI Taxonomy" id="248454"/>
    <lineage>
        <taxon>Eukaryota</taxon>
        <taxon>Metazoa</taxon>
        <taxon>Ecdysozoa</taxon>
        <taxon>Arthropoda</taxon>
        <taxon>Hexapoda</taxon>
        <taxon>Insecta</taxon>
        <taxon>Pterygota</taxon>
        <taxon>Neoptera</taxon>
        <taxon>Paraneoptera</taxon>
        <taxon>Hemiptera</taxon>
        <taxon>Heteroptera</taxon>
        <taxon>Panheteroptera</taxon>
        <taxon>Cimicomorpha</taxon>
        <taxon>Miridae</taxon>
        <taxon>Mirini</taxon>
        <taxon>Apolygus</taxon>
    </lineage>
</organism>
<dbReference type="EMBL" id="WIXP02000010">
    <property type="protein sequence ID" value="KAF6204011.1"/>
    <property type="molecule type" value="Genomic_DNA"/>
</dbReference>
<keyword evidence="2" id="KW-1185">Reference proteome</keyword>
<evidence type="ECO:0000313" key="1">
    <source>
        <dbReference type="EMBL" id="KAF6204011.1"/>
    </source>
</evidence>
<name>A0A8S9X6Q5_APOLU</name>
<dbReference type="AlphaFoldDB" id="A0A8S9X6Q5"/>
<protein>
    <submittedName>
        <fullName evidence="1">Uncharacterized protein</fullName>
    </submittedName>
</protein>
<sequence length="146" mass="15619">MGTVAFIEEKGRVKMGLGMPAGIFTVVAAGVSIHTSRGFSGYKEPNCVPRLRFLGPRPTVAFPLTFLWTAACAFQVSTVPRIPTDQCFLPSNRCPLSASSHLLNGRRGWPGSSEPVGRLCGPGVTGDWATTACWINHILQVGRTSC</sequence>
<comment type="caution">
    <text evidence="1">The sequence shown here is derived from an EMBL/GenBank/DDBJ whole genome shotgun (WGS) entry which is preliminary data.</text>
</comment>
<gene>
    <name evidence="1" type="ORF">GE061_002350</name>
</gene>
<evidence type="ECO:0000313" key="2">
    <source>
        <dbReference type="Proteomes" id="UP000466442"/>
    </source>
</evidence>
<reference evidence="1" key="1">
    <citation type="journal article" date="2021" name="Mol. Ecol. Resour.">
        <title>Apolygus lucorum genome provides insights into omnivorousness and mesophyll feeding.</title>
        <authorList>
            <person name="Liu Y."/>
            <person name="Liu H."/>
            <person name="Wang H."/>
            <person name="Huang T."/>
            <person name="Liu B."/>
            <person name="Yang B."/>
            <person name="Yin L."/>
            <person name="Li B."/>
            <person name="Zhang Y."/>
            <person name="Zhang S."/>
            <person name="Jiang F."/>
            <person name="Zhang X."/>
            <person name="Ren Y."/>
            <person name="Wang B."/>
            <person name="Wang S."/>
            <person name="Lu Y."/>
            <person name="Wu K."/>
            <person name="Fan W."/>
            <person name="Wang G."/>
        </authorList>
    </citation>
    <scope>NUCLEOTIDE SEQUENCE</scope>
    <source>
        <strain evidence="1">12Hb</strain>
    </source>
</reference>
<dbReference type="Proteomes" id="UP000466442">
    <property type="component" value="Unassembled WGS sequence"/>
</dbReference>
<dbReference type="OrthoDB" id="7466757at2759"/>
<accession>A0A8S9X6Q5</accession>
<proteinExistence type="predicted"/>